<dbReference type="InterPro" id="IPR002347">
    <property type="entry name" value="SDR_fam"/>
</dbReference>
<dbReference type="Gene3D" id="3.40.50.720">
    <property type="entry name" value="NAD(P)-binding Rossmann-like Domain"/>
    <property type="match status" value="1"/>
</dbReference>
<feature type="domain" description="Ketoreductase" evidence="3">
    <location>
        <begin position="8"/>
        <end position="174"/>
    </location>
</feature>
<dbReference type="CDD" id="cd05344">
    <property type="entry name" value="BKR_like_SDR_like"/>
    <property type="match status" value="1"/>
</dbReference>
<evidence type="ECO:0000313" key="4">
    <source>
        <dbReference type="EMBL" id="NYT36025.1"/>
    </source>
</evidence>
<dbReference type="Proteomes" id="UP000580517">
    <property type="component" value="Unassembled WGS sequence"/>
</dbReference>
<dbReference type="InterPro" id="IPR036291">
    <property type="entry name" value="NAD(P)-bd_dom_sf"/>
</dbReference>
<gene>
    <name evidence="4" type="ORF">H0A68_04005</name>
</gene>
<dbReference type="SMART" id="SM00822">
    <property type="entry name" value="PKS_KR"/>
    <property type="match status" value="1"/>
</dbReference>
<dbReference type="SUPFAM" id="SSF51735">
    <property type="entry name" value="NAD(P)-binding Rossmann-fold domains"/>
    <property type="match status" value="1"/>
</dbReference>
<organism evidence="4 5">
    <name type="scientific">Allopusillimonas soli</name>
    <dbReference type="NCBI Taxonomy" id="659016"/>
    <lineage>
        <taxon>Bacteria</taxon>
        <taxon>Pseudomonadati</taxon>
        <taxon>Pseudomonadota</taxon>
        <taxon>Betaproteobacteria</taxon>
        <taxon>Burkholderiales</taxon>
        <taxon>Alcaligenaceae</taxon>
        <taxon>Allopusillimonas</taxon>
    </lineage>
</organism>
<proteinExistence type="inferred from homology"/>
<comment type="similarity">
    <text evidence="1 2">Belongs to the short-chain dehydrogenases/reductases (SDR) family.</text>
</comment>
<dbReference type="InterPro" id="IPR057326">
    <property type="entry name" value="KR_dom"/>
</dbReference>
<dbReference type="InterPro" id="IPR050259">
    <property type="entry name" value="SDR"/>
</dbReference>
<evidence type="ECO:0000259" key="3">
    <source>
        <dbReference type="SMART" id="SM00822"/>
    </source>
</evidence>
<comment type="caution">
    <text evidence="4">The sequence shown here is derived from an EMBL/GenBank/DDBJ whole genome shotgun (WGS) entry which is preliminary data.</text>
</comment>
<dbReference type="EMBL" id="JACCEW010000001">
    <property type="protein sequence ID" value="NYT36025.1"/>
    <property type="molecule type" value="Genomic_DNA"/>
</dbReference>
<dbReference type="PANTHER" id="PTHR42879">
    <property type="entry name" value="3-OXOACYL-(ACYL-CARRIER-PROTEIN) REDUCTASE"/>
    <property type="match status" value="1"/>
</dbReference>
<dbReference type="FunFam" id="3.40.50.720:FF:000642">
    <property type="entry name" value="Short-chain dehydrogenase/reductase SDR"/>
    <property type="match status" value="1"/>
</dbReference>
<dbReference type="OrthoDB" id="9804774at2"/>
<evidence type="ECO:0000313" key="5">
    <source>
        <dbReference type="Proteomes" id="UP000580517"/>
    </source>
</evidence>
<dbReference type="PRINTS" id="PR00080">
    <property type="entry name" value="SDRFAMILY"/>
</dbReference>
<sequence>MDIGLKGKWALVCGASKGLGYACAAALAEEGAHLVMVSRTSGPLQESARRIAQETGVQAVPVAADISTPEGRAMALRACPQVDILITNAGGPKAGDFRELTPDDWQAALQANMLAPIELIKATVNDMIARKFGRIVNITSAAVKSPVDILCLSNGARAGLTGFAAGVARQLAPHNVTLNNLLPGKFDTDRLRANNAVRAERAGVPLEAETRRQADAIPAGRFGVPAEFGHACAFLCSAHAGYITGQNLLIDGGAYPGLL</sequence>
<dbReference type="AlphaFoldDB" id="A0A853F644"/>
<evidence type="ECO:0000256" key="2">
    <source>
        <dbReference type="RuleBase" id="RU000363"/>
    </source>
</evidence>
<name>A0A853F644_9BURK</name>
<protein>
    <submittedName>
        <fullName evidence="4">SDR family oxidoreductase</fullName>
    </submittedName>
</protein>
<dbReference type="PANTHER" id="PTHR42879:SF6">
    <property type="entry name" value="NADPH-DEPENDENT REDUCTASE BACG"/>
    <property type="match status" value="1"/>
</dbReference>
<evidence type="ECO:0000256" key="1">
    <source>
        <dbReference type="ARBA" id="ARBA00006484"/>
    </source>
</evidence>
<dbReference type="RefSeq" id="WP_129967943.1">
    <property type="nucleotide sequence ID" value="NZ_JACCEW010000001.1"/>
</dbReference>
<dbReference type="PRINTS" id="PR00081">
    <property type="entry name" value="GDHRDH"/>
</dbReference>
<reference evidence="4 5" key="1">
    <citation type="submission" date="2020-07" db="EMBL/GenBank/DDBJ databases">
        <title>Taxonomic revisions and descriptions of new bacterial species based on genomic comparisons in the high-G+C-content subgroup of the family Alcaligenaceae.</title>
        <authorList>
            <person name="Szabo A."/>
            <person name="Felfoldi T."/>
        </authorList>
    </citation>
    <scope>NUCLEOTIDE SEQUENCE [LARGE SCALE GENOMIC DNA]</scope>
    <source>
        <strain evidence="4 5">DSM 25264</strain>
    </source>
</reference>
<keyword evidence="5" id="KW-1185">Reference proteome</keyword>
<dbReference type="Pfam" id="PF00106">
    <property type="entry name" value="adh_short"/>
    <property type="match status" value="1"/>
</dbReference>
<accession>A0A853F644</accession>